<evidence type="ECO:0000259" key="12">
    <source>
        <dbReference type="PROSITE" id="PS50262"/>
    </source>
</evidence>
<evidence type="ECO:0000256" key="5">
    <source>
        <dbReference type="ARBA" id="ARBA00023040"/>
    </source>
</evidence>
<evidence type="ECO:0000256" key="4">
    <source>
        <dbReference type="ARBA" id="ARBA00022989"/>
    </source>
</evidence>
<feature type="compositionally biased region" description="Polar residues" evidence="10">
    <location>
        <begin position="319"/>
        <end position="335"/>
    </location>
</feature>
<evidence type="ECO:0000313" key="14">
    <source>
        <dbReference type="RefSeq" id="XP_031565867.1"/>
    </source>
</evidence>
<dbReference type="Pfam" id="PF00001">
    <property type="entry name" value="7tm_1"/>
    <property type="match status" value="2"/>
</dbReference>
<proteinExistence type="predicted"/>
<keyword evidence="7" id="KW-0675">Receptor</keyword>
<dbReference type="InParanoid" id="A0A6P8IGG6"/>
<evidence type="ECO:0000256" key="7">
    <source>
        <dbReference type="ARBA" id="ARBA00023170"/>
    </source>
</evidence>
<evidence type="ECO:0000256" key="1">
    <source>
        <dbReference type="ARBA" id="ARBA00004651"/>
    </source>
</evidence>
<evidence type="ECO:0000256" key="11">
    <source>
        <dbReference type="SAM" id="Phobius"/>
    </source>
</evidence>
<reference evidence="14" key="1">
    <citation type="submission" date="2025-08" db="UniProtKB">
        <authorList>
            <consortium name="RefSeq"/>
        </authorList>
    </citation>
    <scope>IDENTIFICATION</scope>
    <source>
        <tissue evidence="14">Tentacle</tissue>
    </source>
</reference>
<evidence type="ECO:0000256" key="8">
    <source>
        <dbReference type="ARBA" id="ARBA00023180"/>
    </source>
</evidence>
<dbReference type="PANTHER" id="PTHR24246">
    <property type="entry name" value="OLFACTORY RECEPTOR AND ADENOSINE RECEPTOR"/>
    <property type="match status" value="1"/>
</dbReference>
<comment type="subcellular location">
    <subcellularLocation>
        <location evidence="1">Cell membrane</location>
        <topology evidence="1">Multi-pass membrane protein</topology>
    </subcellularLocation>
</comment>
<dbReference type="Proteomes" id="UP000515163">
    <property type="component" value="Unplaced"/>
</dbReference>
<evidence type="ECO:0000256" key="6">
    <source>
        <dbReference type="ARBA" id="ARBA00023136"/>
    </source>
</evidence>
<organism evidence="13 14">
    <name type="scientific">Actinia tenebrosa</name>
    <name type="common">Australian red waratah sea anemone</name>
    <dbReference type="NCBI Taxonomy" id="6105"/>
    <lineage>
        <taxon>Eukaryota</taxon>
        <taxon>Metazoa</taxon>
        <taxon>Cnidaria</taxon>
        <taxon>Anthozoa</taxon>
        <taxon>Hexacorallia</taxon>
        <taxon>Actiniaria</taxon>
        <taxon>Actiniidae</taxon>
        <taxon>Actinia</taxon>
    </lineage>
</organism>
<dbReference type="GO" id="GO:0005886">
    <property type="term" value="C:plasma membrane"/>
    <property type="evidence" value="ECO:0007669"/>
    <property type="project" value="UniProtKB-SubCell"/>
</dbReference>
<keyword evidence="3 11" id="KW-0812">Transmembrane</keyword>
<feature type="transmembrane region" description="Helical" evidence="11">
    <location>
        <begin position="57"/>
        <end position="79"/>
    </location>
</feature>
<keyword evidence="6 11" id="KW-0472">Membrane</keyword>
<evidence type="ECO:0000256" key="9">
    <source>
        <dbReference type="ARBA" id="ARBA00023224"/>
    </source>
</evidence>
<evidence type="ECO:0000256" key="2">
    <source>
        <dbReference type="ARBA" id="ARBA00022475"/>
    </source>
</evidence>
<gene>
    <name evidence="14" type="primary">LOC116301011</name>
</gene>
<dbReference type="GeneID" id="116301011"/>
<feature type="transmembrane region" description="Helical" evidence="11">
    <location>
        <begin position="276"/>
        <end position="293"/>
    </location>
</feature>
<dbReference type="InterPro" id="IPR017452">
    <property type="entry name" value="GPCR_Rhodpsn_7TM"/>
</dbReference>
<dbReference type="KEGG" id="aten:116301011"/>
<dbReference type="OrthoDB" id="5960696at2759"/>
<name>A0A6P8IGG6_ACTTE</name>
<protein>
    <submittedName>
        <fullName evidence="14">Alpha-1B adrenergic receptor-like isoform X1</fullName>
    </submittedName>
</protein>
<feature type="region of interest" description="Disordered" evidence="10">
    <location>
        <begin position="319"/>
        <end position="350"/>
    </location>
</feature>
<feature type="transmembrane region" description="Helical" evidence="11">
    <location>
        <begin position="236"/>
        <end position="256"/>
    </location>
</feature>
<keyword evidence="2" id="KW-1003">Cell membrane</keyword>
<dbReference type="GO" id="GO:0004930">
    <property type="term" value="F:G protein-coupled receptor activity"/>
    <property type="evidence" value="ECO:0007669"/>
    <property type="project" value="UniProtKB-KW"/>
</dbReference>
<dbReference type="Gene3D" id="1.20.1070.10">
    <property type="entry name" value="Rhodopsin 7-helix transmembrane proteins"/>
    <property type="match status" value="1"/>
</dbReference>
<accession>A0A6P8IGG6</accession>
<keyword evidence="13" id="KW-1185">Reference proteome</keyword>
<dbReference type="PROSITE" id="PS50262">
    <property type="entry name" value="G_PROTEIN_RECEP_F1_2"/>
    <property type="match status" value="1"/>
</dbReference>
<dbReference type="RefSeq" id="XP_031565867.1">
    <property type="nucleotide sequence ID" value="XM_031710007.1"/>
</dbReference>
<keyword evidence="4 11" id="KW-1133">Transmembrane helix</keyword>
<dbReference type="SUPFAM" id="SSF81321">
    <property type="entry name" value="Family A G protein-coupled receptor-like"/>
    <property type="match status" value="1"/>
</dbReference>
<evidence type="ECO:0000313" key="13">
    <source>
        <dbReference type="Proteomes" id="UP000515163"/>
    </source>
</evidence>
<feature type="transmembrane region" description="Helical" evidence="11">
    <location>
        <begin position="99"/>
        <end position="118"/>
    </location>
</feature>
<feature type="domain" description="G-protein coupled receptors family 1 profile" evidence="12">
    <location>
        <begin position="35"/>
        <end position="291"/>
    </location>
</feature>
<keyword evidence="9" id="KW-0807">Transducer</keyword>
<evidence type="ECO:0000256" key="3">
    <source>
        <dbReference type="ARBA" id="ARBA00022692"/>
    </source>
</evidence>
<feature type="transmembrane region" description="Helical" evidence="11">
    <location>
        <begin position="139"/>
        <end position="161"/>
    </location>
</feature>
<keyword evidence="8" id="KW-0325">Glycoprotein</keyword>
<evidence type="ECO:0000256" key="10">
    <source>
        <dbReference type="SAM" id="MobiDB-lite"/>
    </source>
</evidence>
<dbReference type="CDD" id="cd00637">
    <property type="entry name" value="7tm_classA_rhodopsin-like"/>
    <property type="match status" value="1"/>
</dbReference>
<dbReference type="PANTHER" id="PTHR24246:SF27">
    <property type="entry name" value="ADENOSINE RECEPTOR, ISOFORM A"/>
    <property type="match status" value="1"/>
</dbReference>
<feature type="transmembrane region" description="Helical" evidence="11">
    <location>
        <begin position="167"/>
        <end position="187"/>
    </location>
</feature>
<sequence>MFSDQPNCTGVVAPKVLAFSTAAISAGFSLITTPGNLLVCLAVLINPNRNLRTSFNFFIVNLALADLTVGAITEPLSFVYHIREGLRLQFSLLQMVHHYLYFITCTASILSLGALTAERHSAATSARSYRARQVNSNKRYQWATCGIWVISAAVSGFYFIIGPLVQSLVVTVTAVVLTFVILAFTYLRIYGVLKERTQANLSRGIPNPNEDSNDATRKKRNAALRAIEYEKKLTKVLASILVCYICCFIPACVLIFTMNLCSSCSCEVIHWMRDVQFWFILLNSAVNPYLYAWRIPHFKRAIVNILKCQGRIGGISPSDLSVSQRDGSTNNYDQSVTRRDRSTNQCNVHV</sequence>
<dbReference type="AlphaFoldDB" id="A0A6P8IGG6"/>
<dbReference type="PRINTS" id="PR00237">
    <property type="entry name" value="GPCRRHODOPSN"/>
</dbReference>
<keyword evidence="5" id="KW-0297">G-protein coupled receptor</keyword>
<dbReference type="InterPro" id="IPR000276">
    <property type="entry name" value="GPCR_Rhodpsn"/>
</dbReference>
<feature type="transmembrane region" description="Helical" evidence="11">
    <location>
        <begin position="22"/>
        <end position="45"/>
    </location>
</feature>